<sequence length="387" mass="41423">MSRMDLPNSESRPAPSNEVPRQSGPVCVPAYGPSTWPDGVSAPSLDDVWERAHVVQLPMNIRFRGIMQREVMLIDGPHGWSEWGAFLEYGPAESAMWLASALEMGWVGPPALSRGWVPVNGTIPACDPARVPELLDRYAGISTVKVKVAEKGQTLGDDCARVRAVREARPDINIRVDANGGWTVAEAHEAVRRFLHDGPLDYVEQPCPHLEDLADLRNMLADEGLSARIAADESIRKALDPYRAIRMGAIDVAVVKAAPLGGPRNVIAVAEEARKHGVAVTVSSAIDSVVGMYAGLCAASAVDSQPAGLATGALMAGDVGDPRPIVDGMMAVEPRTPDPDVLARYRAPEDRVQWWKERLAAAWKHVPGVSGESRAPGASDMPGHAAD</sequence>
<feature type="domain" description="Mandelate racemase/muconate lactonizing enzyme C-terminal" evidence="7">
    <location>
        <begin position="128"/>
        <end position="223"/>
    </location>
</feature>
<dbReference type="SFLD" id="SFLDG00180">
    <property type="entry name" value="muconate_cycloisomerase"/>
    <property type="match status" value="1"/>
</dbReference>
<evidence type="ECO:0000256" key="6">
    <source>
        <dbReference type="SAM" id="MobiDB-lite"/>
    </source>
</evidence>
<feature type="region of interest" description="Disordered" evidence="6">
    <location>
        <begin position="366"/>
        <end position="387"/>
    </location>
</feature>
<name>A0AAU0PWJ4_9CORY</name>
<feature type="active site" description="Proton donor" evidence="5">
    <location>
        <position position="147"/>
    </location>
</feature>
<keyword evidence="3 5" id="KW-0460">Magnesium</keyword>
<dbReference type="Pfam" id="PF18374">
    <property type="entry name" value="Enolase_like_N"/>
    <property type="match status" value="1"/>
</dbReference>
<dbReference type="PANTHER" id="PTHR48073:SF2">
    <property type="entry name" value="O-SUCCINYLBENZOATE SYNTHASE"/>
    <property type="match status" value="1"/>
</dbReference>
<comment type="similarity">
    <text evidence="5">Belongs to the mandelate racemase/muconate lactonizing enzyme family. MenC type 1 subfamily.</text>
</comment>
<accession>A0AAU0PWJ4</accession>
<evidence type="ECO:0000259" key="7">
    <source>
        <dbReference type="SMART" id="SM00922"/>
    </source>
</evidence>
<keyword evidence="9" id="KW-1185">Reference proteome</keyword>
<dbReference type="InterPro" id="IPR013342">
    <property type="entry name" value="Mandelate_racemase_C"/>
</dbReference>
<evidence type="ECO:0000256" key="1">
    <source>
        <dbReference type="ARBA" id="ARBA00022428"/>
    </source>
</evidence>
<dbReference type="EMBL" id="CP137757">
    <property type="protein sequence ID" value="WPF24784.1"/>
    <property type="molecule type" value="Genomic_DNA"/>
</dbReference>
<comment type="pathway">
    <text evidence="5">Quinol/quinone metabolism; 1,4-dihydroxy-2-naphthoate biosynthesis; 1,4-dihydroxy-2-naphthoate from chorismate: step 4/7.</text>
</comment>
<dbReference type="Pfam" id="PF13378">
    <property type="entry name" value="MR_MLE_C"/>
    <property type="match status" value="1"/>
</dbReference>
<feature type="binding site" evidence="5">
    <location>
        <position position="177"/>
    </location>
    <ligand>
        <name>Mg(2+)</name>
        <dbReference type="ChEBI" id="CHEBI:18420"/>
    </ligand>
</feature>
<comment type="cofactor">
    <cofactor evidence="5">
        <name>a divalent metal cation</name>
        <dbReference type="ChEBI" id="CHEBI:60240"/>
    </cofactor>
</comment>
<dbReference type="GO" id="GO:0000287">
    <property type="term" value="F:magnesium ion binding"/>
    <property type="evidence" value="ECO:0007669"/>
    <property type="project" value="UniProtKB-UniRule"/>
</dbReference>
<protein>
    <recommendedName>
        <fullName evidence="5">o-succinylbenzoate synthase</fullName>
        <shortName evidence="5">OSB synthase</shortName>
        <shortName evidence="5">OSBS</shortName>
        <ecNumber evidence="5">4.2.1.113</ecNumber>
    </recommendedName>
    <alternativeName>
        <fullName evidence="5">4-(2'-carboxyphenyl)-4-oxybutyric acid synthase</fullName>
    </alternativeName>
    <alternativeName>
        <fullName evidence="5">o-succinylbenzoic acid synthase</fullName>
    </alternativeName>
</protein>
<comment type="catalytic activity">
    <reaction evidence="5">
        <text>(1R,6R)-6-hydroxy-2-succinyl-cyclohexa-2,4-diene-1-carboxylate = 2-succinylbenzoate + H2O</text>
        <dbReference type="Rhea" id="RHEA:10196"/>
        <dbReference type="ChEBI" id="CHEBI:15377"/>
        <dbReference type="ChEBI" id="CHEBI:18325"/>
        <dbReference type="ChEBI" id="CHEBI:58689"/>
        <dbReference type="EC" id="4.2.1.113"/>
    </reaction>
</comment>
<evidence type="ECO:0000313" key="8">
    <source>
        <dbReference type="EMBL" id="WPF24784.1"/>
    </source>
</evidence>
<keyword evidence="1 5" id="KW-0474">Menaquinone biosynthesis</keyword>
<dbReference type="HAMAP" id="MF_00470">
    <property type="entry name" value="MenC_1"/>
    <property type="match status" value="1"/>
</dbReference>
<dbReference type="InterPro" id="IPR010196">
    <property type="entry name" value="OSB_synthase_MenC1"/>
</dbReference>
<organism evidence="8 9">
    <name type="scientific">Corynebacterium pseudokroppenstedtii</name>
    <dbReference type="NCBI Taxonomy" id="2804917"/>
    <lineage>
        <taxon>Bacteria</taxon>
        <taxon>Bacillati</taxon>
        <taxon>Actinomycetota</taxon>
        <taxon>Actinomycetes</taxon>
        <taxon>Mycobacteriales</taxon>
        <taxon>Corynebacteriaceae</taxon>
        <taxon>Corynebacterium</taxon>
    </lineage>
</organism>
<evidence type="ECO:0000256" key="5">
    <source>
        <dbReference type="HAMAP-Rule" id="MF_00470"/>
    </source>
</evidence>
<proteinExistence type="inferred from homology"/>
<dbReference type="SFLD" id="SFLDF00009">
    <property type="entry name" value="o-succinylbenzoate_synthase"/>
    <property type="match status" value="1"/>
</dbReference>
<dbReference type="Gene3D" id="3.20.20.120">
    <property type="entry name" value="Enolase-like C-terminal domain"/>
    <property type="match status" value="1"/>
</dbReference>
<dbReference type="AlphaFoldDB" id="A0AAU0PWJ4"/>
<dbReference type="RefSeq" id="WP_236881713.1">
    <property type="nucleotide sequence ID" value="NZ_CP137757.1"/>
</dbReference>
<feature type="region of interest" description="Disordered" evidence="6">
    <location>
        <begin position="1"/>
        <end position="28"/>
    </location>
</feature>
<feature type="active site" description="Proton acceptor" evidence="5">
    <location>
        <position position="256"/>
    </location>
</feature>
<evidence type="ECO:0000256" key="2">
    <source>
        <dbReference type="ARBA" id="ARBA00022723"/>
    </source>
</evidence>
<keyword evidence="2 5" id="KW-0479">Metal-binding</keyword>
<evidence type="ECO:0000256" key="3">
    <source>
        <dbReference type="ARBA" id="ARBA00022842"/>
    </source>
</evidence>
<evidence type="ECO:0000256" key="4">
    <source>
        <dbReference type="ARBA" id="ARBA00023239"/>
    </source>
</evidence>
<gene>
    <name evidence="5" type="primary">menC</name>
    <name evidence="8" type="ORF">Q0N40_09700</name>
</gene>
<dbReference type="GO" id="GO:0009234">
    <property type="term" value="P:menaquinone biosynthetic process"/>
    <property type="evidence" value="ECO:0007669"/>
    <property type="project" value="UniProtKB-UniRule"/>
</dbReference>
<evidence type="ECO:0000313" key="9">
    <source>
        <dbReference type="Proteomes" id="UP001174314"/>
    </source>
</evidence>
<dbReference type="PANTHER" id="PTHR48073">
    <property type="entry name" value="O-SUCCINYLBENZOATE SYNTHASE-RELATED"/>
    <property type="match status" value="1"/>
</dbReference>
<dbReference type="NCBIfam" id="NF002782">
    <property type="entry name" value="PRK02901.1"/>
    <property type="match status" value="1"/>
</dbReference>
<reference evidence="8 9" key="1">
    <citation type="submission" date="2023-10" db="EMBL/GenBank/DDBJ databases">
        <title>complete genome sequence of Corynebacterium pseudokroppenstedtii P15-C1.</title>
        <authorList>
            <person name="Bruggemann H."/>
            <person name="Poehlein A."/>
        </authorList>
    </citation>
    <scope>NUCLEOTIDE SEQUENCE [LARGE SCALE GENOMIC DNA]</scope>
    <source>
        <strain evidence="8 9">P15_C1</strain>
    </source>
</reference>
<comment type="pathway">
    <text evidence="5">Quinol/quinone metabolism; menaquinone biosynthesis.</text>
</comment>
<dbReference type="GO" id="GO:0043748">
    <property type="term" value="F:O-succinylbenzoate synthase activity"/>
    <property type="evidence" value="ECO:0007669"/>
    <property type="project" value="UniProtKB-EC"/>
</dbReference>
<dbReference type="InterPro" id="IPR036849">
    <property type="entry name" value="Enolase-like_C_sf"/>
</dbReference>
<dbReference type="EC" id="4.2.1.113" evidence="5"/>
<dbReference type="InterPro" id="IPR029065">
    <property type="entry name" value="Enolase_C-like"/>
</dbReference>
<dbReference type="SUPFAM" id="SSF51604">
    <property type="entry name" value="Enolase C-terminal domain-like"/>
    <property type="match status" value="1"/>
</dbReference>
<dbReference type="SMART" id="SM00922">
    <property type="entry name" value="MR_MLE"/>
    <property type="match status" value="1"/>
</dbReference>
<dbReference type="Proteomes" id="UP001174314">
    <property type="component" value="Chromosome"/>
</dbReference>
<comment type="function">
    <text evidence="5">Converts 2-succinyl-6-hydroxy-2,4-cyclohexadiene-1-carboxylate (SHCHC) to 2-succinylbenzoate (OSB).</text>
</comment>
<keyword evidence="4 5" id="KW-0456">Lyase</keyword>
<feature type="binding site" evidence="5">
    <location>
        <position position="232"/>
    </location>
    <ligand>
        <name>Mg(2+)</name>
        <dbReference type="ChEBI" id="CHEBI:18420"/>
    </ligand>
</feature>
<dbReference type="KEGG" id="cpsk:Q0N40_09700"/>
<dbReference type="CDD" id="cd03320">
    <property type="entry name" value="OSBS"/>
    <property type="match status" value="1"/>
</dbReference>
<dbReference type="SFLD" id="SFLDS00001">
    <property type="entry name" value="Enolase"/>
    <property type="match status" value="1"/>
</dbReference>
<feature type="binding site" evidence="5">
    <location>
        <position position="204"/>
    </location>
    <ligand>
        <name>Mg(2+)</name>
        <dbReference type="ChEBI" id="CHEBI:18420"/>
    </ligand>
</feature>